<evidence type="ECO:0000313" key="1">
    <source>
        <dbReference type="EMBL" id="KAJ8402194.1"/>
    </source>
</evidence>
<keyword evidence="2" id="KW-1185">Reference proteome</keyword>
<dbReference type="EMBL" id="JAINUG010000065">
    <property type="protein sequence ID" value="KAJ8402194.1"/>
    <property type="molecule type" value="Genomic_DNA"/>
</dbReference>
<sequence length="184" mass="20282">MWTVKDRVLYRLKVYNVTELVDFVTTRVEAYYVCHLTDVANHRTTNYLQSKYVLQDNDIDSNLIVKVGVYKTSDTLVTSSPCAKNLGVVMDNRLSLSKNIAAVSVHISACLADISAWMSTHHLKLNLGKTELLFLPAKSSPMIDALITMEGSIVSPSLSARSLGVTLNTQLCFSGHIAAITRTC</sequence>
<gene>
    <name evidence="1" type="ORF">AAFF_G00370590</name>
</gene>
<accession>A0AAD7WN59</accession>
<protein>
    <submittedName>
        <fullName evidence="1">Uncharacterized protein</fullName>
    </submittedName>
</protein>
<dbReference type="Proteomes" id="UP001221898">
    <property type="component" value="Unassembled WGS sequence"/>
</dbReference>
<comment type="caution">
    <text evidence="1">The sequence shown here is derived from an EMBL/GenBank/DDBJ whole genome shotgun (WGS) entry which is preliminary data.</text>
</comment>
<organism evidence="1 2">
    <name type="scientific">Aldrovandia affinis</name>
    <dbReference type="NCBI Taxonomy" id="143900"/>
    <lineage>
        <taxon>Eukaryota</taxon>
        <taxon>Metazoa</taxon>
        <taxon>Chordata</taxon>
        <taxon>Craniata</taxon>
        <taxon>Vertebrata</taxon>
        <taxon>Euteleostomi</taxon>
        <taxon>Actinopterygii</taxon>
        <taxon>Neopterygii</taxon>
        <taxon>Teleostei</taxon>
        <taxon>Notacanthiformes</taxon>
        <taxon>Halosauridae</taxon>
        <taxon>Aldrovandia</taxon>
    </lineage>
</organism>
<dbReference type="AlphaFoldDB" id="A0AAD7WN59"/>
<proteinExistence type="predicted"/>
<name>A0AAD7WN59_9TELE</name>
<evidence type="ECO:0000313" key="2">
    <source>
        <dbReference type="Proteomes" id="UP001221898"/>
    </source>
</evidence>
<dbReference type="PANTHER" id="PTHR33332">
    <property type="entry name" value="REVERSE TRANSCRIPTASE DOMAIN-CONTAINING PROTEIN"/>
    <property type="match status" value="1"/>
</dbReference>
<reference evidence="1" key="1">
    <citation type="journal article" date="2023" name="Science">
        <title>Genome structures resolve the early diversification of teleost fishes.</title>
        <authorList>
            <person name="Parey E."/>
            <person name="Louis A."/>
            <person name="Montfort J."/>
            <person name="Bouchez O."/>
            <person name="Roques C."/>
            <person name="Iampietro C."/>
            <person name="Lluch J."/>
            <person name="Castinel A."/>
            <person name="Donnadieu C."/>
            <person name="Desvignes T."/>
            <person name="Floi Bucao C."/>
            <person name="Jouanno E."/>
            <person name="Wen M."/>
            <person name="Mejri S."/>
            <person name="Dirks R."/>
            <person name="Jansen H."/>
            <person name="Henkel C."/>
            <person name="Chen W.J."/>
            <person name="Zahm M."/>
            <person name="Cabau C."/>
            <person name="Klopp C."/>
            <person name="Thompson A.W."/>
            <person name="Robinson-Rechavi M."/>
            <person name="Braasch I."/>
            <person name="Lecointre G."/>
            <person name="Bobe J."/>
            <person name="Postlethwait J.H."/>
            <person name="Berthelot C."/>
            <person name="Roest Crollius H."/>
            <person name="Guiguen Y."/>
        </authorList>
    </citation>
    <scope>NUCLEOTIDE SEQUENCE</scope>
    <source>
        <strain evidence="1">NC1722</strain>
    </source>
</reference>